<protein>
    <recommendedName>
        <fullName evidence="5">RagB/SusD domain-containing protein</fullName>
    </recommendedName>
</protein>
<sequence length="198" mass="22093">MTLIRGGDTLNLDVTSGSQDAPGSSDPNTTLTGYYLKKFVNLNVNVDPAVNSNGPHYYIYARYTDALLMFAEAANEAVGPDGDIGGYTARNVINAIRSRAGISSTFWVDLQDQAGLAEMIKIERRLEMCFENQRFWDLRRWGMTDVIAQPVTGVRISAADLIPTYVPVENRNYQPYQIYGPIPLGETLKYDLIQNEGW</sequence>
<evidence type="ECO:0000313" key="6">
    <source>
        <dbReference type="EMBL" id="KKK84240.1"/>
    </source>
</evidence>
<proteinExistence type="predicted"/>
<gene>
    <name evidence="6" type="ORF">LCGC14_2785350</name>
</gene>
<evidence type="ECO:0000256" key="2">
    <source>
        <dbReference type="ARBA" id="ARBA00022729"/>
    </source>
</evidence>
<feature type="domain" description="RagB/SusD" evidence="5">
    <location>
        <begin position="20"/>
        <end position="198"/>
    </location>
</feature>
<comment type="caution">
    <text evidence="6">The sequence shown here is derived from an EMBL/GenBank/DDBJ whole genome shotgun (WGS) entry which is preliminary data.</text>
</comment>
<dbReference type="Pfam" id="PF07980">
    <property type="entry name" value="SusD_RagB"/>
    <property type="match status" value="1"/>
</dbReference>
<name>A0A0F8ZE72_9ZZZZ</name>
<evidence type="ECO:0000256" key="4">
    <source>
        <dbReference type="ARBA" id="ARBA00023237"/>
    </source>
</evidence>
<evidence type="ECO:0000256" key="3">
    <source>
        <dbReference type="ARBA" id="ARBA00023136"/>
    </source>
</evidence>
<dbReference type="Gene3D" id="1.25.40.390">
    <property type="match status" value="1"/>
</dbReference>
<comment type="subcellular location">
    <subcellularLocation>
        <location evidence="1">Cell outer membrane</location>
    </subcellularLocation>
</comment>
<dbReference type="SUPFAM" id="SSF48452">
    <property type="entry name" value="TPR-like"/>
    <property type="match status" value="1"/>
</dbReference>
<dbReference type="InterPro" id="IPR011990">
    <property type="entry name" value="TPR-like_helical_dom_sf"/>
</dbReference>
<organism evidence="6">
    <name type="scientific">marine sediment metagenome</name>
    <dbReference type="NCBI Taxonomy" id="412755"/>
    <lineage>
        <taxon>unclassified sequences</taxon>
        <taxon>metagenomes</taxon>
        <taxon>ecological metagenomes</taxon>
    </lineage>
</organism>
<dbReference type="AlphaFoldDB" id="A0A0F8ZE72"/>
<keyword evidence="2" id="KW-0732">Signal</keyword>
<evidence type="ECO:0000256" key="1">
    <source>
        <dbReference type="ARBA" id="ARBA00004442"/>
    </source>
</evidence>
<dbReference type="GO" id="GO:0009279">
    <property type="term" value="C:cell outer membrane"/>
    <property type="evidence" value="ECO:0007669"/>
    <property type="project" value="UniProtKB-SubCell"/>
</dbReference>
<dbReference type="EMBL" id="LAZR01051868">
    <property type="protein sequence ID" value="KKK84240.1"/>
    <property type="molecule type" value="Genomic_DNA"/>
</dbReference>
<keyword evidence="4" id="KW-0998">Cell outer membrane</keyword>
<accession>A0A0F8ZE72</accession>
<keyword evidence="3" id="KW-0472">Membrane</keyword>
<dbReference type="InterPro" id="IPR012944">
    <property type="entry name" value="SusD_RagB_dom"/>
</dbReference>
<evidence type="ECO:0000259" key="5">
    <source>
        <dbReference type="Pfam" id="PF07980"/>
    </source>
</evidence>
<reference evidence="6" key="1">
    <citation type="journal article" date="2015" name="Nature">
        <title>Complex archaea that bridge the gap between prokaryotes and eukaryotes.</title>
        <authorList>
            <person name="Spang A."/>
            <person name="Saw J.H."/>
            <person name="Jorgensen S.L."/>
            <person name="Zaremba-Niedzwiedzka K."/>
            <person name="Martijn J."/>
            <person name="Lind A.E."/>
            <person name="van Eijk R."/>
            <person name="Schleper C."/>
            <person name="Guy L."/>
            <person name="Ettema T.J."/>
        </authorList>
    </citation>
    <scope>NUCLEOTIDE SEQUENCE</scope>
</reference>